<sequence>MFARIFLLWMASLMLVQVGFRYFDVDSPLNFGDTAFDPASAPHAAQQQDAELELELAAQGASVRGIAPLVSIKPDIVNLGPGVAPHLRDAIWAPHAGTASNAAYLREACSSGVTRLKMAARGFDARFAALMLALCVLLFALRAWWLRTVRHDLLAMIATLRVATTGDGPAPALALVDCPRKLHGLARAIGEMLCRRSGALEDQSATFAAFLRQTESRVARLRAYAMNVTRWNLRVALVEDIDLFQDLARQFVDTAGQGGANHAPINVDAYLKDRFVYGANADASIVLRLDAGEAFALPRSALVRLVDNLVGNAHAHGKPPIEICTARGPRSWTLSVRDHGEGVAASLSEGGAPASPLPASRAASLRLDSHWGMGLSIVRRLARLCNAKLKIGNHPEGGLWVRVIVPMDKARHA</sequence>
<dbReference type="Gene3D" id="3.30.565.10">
    <property type="entry name" value="Histidine kinase-like ATPase, C-terminal domain"/>
    <property type="match status" value="1"/>
</dbReference>
<keyword evidence="7" id="KW-1133">Transmembrane helix</keyword>
<keyword evidence="6" id="KW-0067">ATP-binding</keyword>
<evidence type="ECO:0000259" key="8">
    <source>
        <dbReference type="SMART" id="SM00387"/>
    </source>
</evidence>
<dbReference type="PANTHER" id="PTHR44936:SF10">
    <property type="entry name" value="SENSOR PROTEIN RSTB"/>
    <property type="match status" value="1"/>
</dbReference>
<dbReference type="GO" id="GO:0005524">
    <property type="term" value="F:ATP binding"/>
    <property type="evidence" value="ECO:0007669"/>
    <property type="project" value="UniProtKB-KW"/>
</dbReference>
<dbReference type="SUPFAM" id="SSF55874">
    <property type="entry name" value="ATPase domain of HSP90 chaperone/DNA topoisomerase II/histidine kinase"/>
    <property type="match status" value="1"/>
</dbReference>
<dbReference type="InterPro" id="IPR003594">
    <property type="entry name" value="HATPase_dom"/>
</dbReference>
<evidence type="ECO:0000256" key="4">
    <source>
        <dbReference type="ARBA" id="ARBA00022741"/>
    </source>
</evidence>
<dbReference type="InterPro" id="IPR036890">
    <property type="entry name" value="HATPase_C_sf"/>
</dbReference>
<dbReference type="RefSeq" id="WP_133179108.1">
    <property type="nucleotide sequence ID" value="NZ_SMOD01000001.1"/>
</dbReference>
<dbReference type="PANTHER" id="PTHR44936">
    <property type="entry name" value="SENSOR PROTEIN CREC"/>
    <property type="match status" value="1"/>
</dbReference>
<keyword evidence="4" id="KW-0547">Nucleotide-binding</keyword>
<feature type="transmembrane region" description="Helical" evidence="7">
    <location>
        <begin position="127"/>
        <end position="146"/>
    </location>
</feature>
<proteinExistence type="predicted"/>
<feature type="domain" description="Histidine kinase/HSP90-like ATPase" evidence="8">
    <location>
        <begin position="297"/>
        <end position="409"/>
    </location>
</feature>
<dbReference type="AlphaFoldDB" id="A0A4R5LLY1"/>
<dbReference type="EC" id="2.7.13.3" evidence="2"/>
<protein>
    <recommendedName>
        <fullName evidence="2">histidine kinase</fullName>
        <ecNumber evidence="2">2.7.13.3</ecNumber>
    </recommendedName>
</protein>
<evidence type="ECO:0000313" key="9">
    <source>
        <dbReference type="EMBL" id="TDG10728.1"/>
    </source>
</evidence>
<dbReference type="OrthoDB" id="9804645at2"/>
<gene>
    <name evidence="9" type="ORF">E1N52_00245</name>
</gene>
<keyword evidence="7" id="KW-0472">Membrane</keyword>
<accession>A0A4R5LLY1</accession>
<dbReference type="SMART" id="SM00387">
    <property type="entry name" value="HATPase_c"/>
    <property type="match status" value="1"/>
</dbReference>
<evidence type="ECO:0000256" key="2">
    <source>
        <dbReference type="ARBA" id="ARBA00012438"/>
    </source>
</evidence>
<dbReference type="GO" id="GO:0004673">
    <property type="term" value="F:protein histidine kinase activity"/>
    <property type="evidence" value="ECO:0007669"/>
    <property type="project" value="UniProtKB-EC"/>
</dbReference>
<comment type="caution">
    <text evidence="9">The sequence shown here is derived from an EMBL/GenBank/DDBJ whole genome shotgun (WGS) entry which is preliminary data.</text>
</comment>
<evidence type="ECO:0000256" key="6">
    <source>
        <dbReference type="ARBA" id="ARBA00022840"/>
    </source>
</evidence>
<evidence type="ECO:0000313" key="10">
    <source>
        <dbReference type="Proteomes" id="UP000295606"/>
    </source>
</evidence>
<evidence type="ECO:0000256" key="1">
    <source>
        <dbReference type="ARBA" id="ARBA00000085"/>
    </source>
</evidence>
<evidence type="ECO:0000256" key="3">
    <source>
        <dbReference type="ARBA" id="ARBA00022679"/>
    </source>
</evidence>
<name>A0A4R5LLY1_9BURK</name>
<dbReference type="Pfam" id="PF02518">
    <property type="entry name" value="HATPase_c"/>
    <property type="match status" value="1"/>
</dbReference>
<dbReference type="InterPro" id="IPR050980">
    <property type="entry name" value="2C_sensor_his_kinase"/>
</dbReference>
<dbReference type="EMBL" id="SMOD01000001">
    <property type="protein sequence ID" value="TDG10728.1"/>
    <property type="molecule type" value="Genomic_DNA"/>
</dbReference>
<comment type="catalytic activity">
    <reaction evidence="1">
        <text>ATP + protein L-histidine = ADP + protein N-phospho-L-histidine.</text>
        <dbReference type="EC" id="2.7.13.3"/>
    </reaction>
</comment>
<keyword evidence="7" id="KW-0812">Transmembrane</keyword>
<dbReference type="Proteomes" id="UP000295606">
    <property type="component" value="Unassembled WGS sequence"/>
</dbReference>
<evidence type="ECO:0000256" key="5">
    <source>
        <dbReference type="ARBA" id="ARBA00022777"/>
    </source>
</evidence>
<organism evidence="9 10">
    <name type="scientific">Paraburkholderia guartelaensis</name>
    <dbReference type="NCBI Taxonomy" id="2546446"/>
    <lineage>
        <taxon>Bacteria</taxon>
        <taxon>Pseudomonadati</taxon>
        <taxon>Pseudomonadota</taxon>
        <taxon>Betaproteobacteria</taxon>
        <taxon>Burkholderiales</taxon>
        <taxon>Burkholderiaceae</taxon>
        <taxon>Paraburkholderia</taxon>
    </lineage>
</organism>
<keyword evidence="3" id="KW-0808">Transferase</keyword>
<reference evidence="9 10" key="1">
    <citation type="submission" date="2019-03" db="EMBL/GenBank/DDBJ databases">
        <title>Paraburkholderia sp. isolated from native Mimosa gymnas in Guartela State Park, Brazil.</title>
        <authorList>
            <person name="Paulitsch F."/>
            <person name="Hungria M."/>
            <person name="Delamuta J.R.M."/>
            <person name="Ribeiro R.A."/>
            <person name="Dall'Agnol R."/>
            <person name="Silva J.S.B."/>
        </authorList>
    </citation>
    <scope>NUCLEOTIDE SEQUENCE [LARGE SCALE GENOMIC DNA]</scope>
    <source>
        <strain evidence="9 10">CNPSo 3008</strain>
    </source>
</reference>
<evidence type="ECO:0000256" key="7">
    <source>
        <dbReference type="SAM" id="Phobius"/>
    </source>
</evidence>
<keyword evidence="5 9" id="KW-0418">Kinase</keyword>